<evidence type="ECO:0000256" key="4">
    <source>
        <dbReference type="ARBA" id="ARBA00023004"/>
    </source>
</evidence>
<dbReference type="NCBIfam" id="NF002814">
    <property type="entry name" value="PRK02963.1"/>
    <property type="match status" value="1"/>
</dbReference>
<organism evidence="5 6">
    <name type="scientific">Cocleimonas flava</name>
    <dbReference type="NCBI Taxonomy" id="634765"/>
    <lineage>
        <taxon>Bacteria</taxon>
        <taxon>Pseudomonadati</taxon>
        <taxon>Pseudomonadota</taxon>
        <taxon>Gammaproteobacteria</taxon>
        <taxon>Thiotrichales</taxon>
        <taxon>Thiotrichaceae</taxon>
        <taxon>Cocleimonas</taxon>
    </lineage>
</organism>
<evidence type="ECO:0000313" key="5">
    <source>
        <dbReference type="EMBL" id="TCJ83113.1"/>
    </source>
</evidence>
<evidence type="ECO:0000256" key="2">
    <source>
        <dbReference type="ARBA" id="ARBA00022964"/>
    </source>
</evidence>
<sequence length="321" mass="36670">MNSPDLHLINNAKPEGFSVKPSSASARLQVVTLSQETIAAFKKKCEDFPVQALEYKPFLRFAIAETLNELTKFTLGETLNSIVKSRETGAFLLEYEGQPTTPEEAYETGDFHVQLSTAISHIVGLPNHDAMMNKYYARFTVENKDNSDSYLRQAHRRMELHNDGTYVNEKTDFVLMTKMAEENMEGGDSLILHLDDWEELDKFYNHPLAKQDMQWGSPPSKNTPTKVYHPVFLDEDIDGDKGGPRLSFIDQFVEPQNREQGLYLYEMGKSLEADTNCISVRVDVGSMLVLQNNIWLHGRDKFVANEGLRRELLRQRGHFTN</sequence>
<evidence type="ECO:0000313" key="6">
    <source>
        <dbReference type="Proteomes" id="UP000294887"/>
    </source>
</evidence>
<evidence type="ECO:0000256" key="1">
    <source>
        <dbReference type="ARBA" id="ARBA00022723"/>
    </source>
</evidence>
<dbReference type="InterPro" id="IPR015038">
    <property type="entry name" value="GlaH"/>
</dbReference>
<dbReference type="OrthoDB" id="8954293at2"/>
<dbReference type="GO" id="GO:0050498">
    <property type="term" value="F:oxidoreductase activity, acting on paired donors, with incorporation or reduction of molecular oxygen, with 2-oxoglutarate as one donor, and the other dehydrogenated"/>
    <property type="evidence" value="ECO:0007669"/>
    <property type="project" value="InterPro"/>
</dbReference>
<keyword evidence="2" id="KW-0223">Dioxygenase</keyword>
<keyword evidence="4" id="KW-0408">Iron</keyword>
<dbReference type="RefSeq" id="WP_131907596.1">
    <property type="nucleotide sequence ID" value="NZ_BAAAFU010000007.1"/>
</dbReference>
<accession>A0A4R1EQ01</accession>
<dbReference type="Pfam" id="PF08943">
    <property type="entry name" value="CsiD"/>
    <property type="match status" value="1"/>
</dbReference>
<evidence type="ECO:0000256" key="3">
    <source>
        <dbReference type="ARBA" id="ARBA00023002"/>
    </source>
</evidence>
<keyword evidence="6" id="KW-1185">Reference proteome</keyword>
<dbReference type="EMBL" id="SMFQ01000005">
    <property type="protein sequence ID" value="TCJ83113.1"/>
    <property type="molecule type" value="Genomic_DNA"/>
</dbReference>
<reference evidence="5 6" key="1">
    <citation type="submission" date="2019-03" db="EMBL/GenBank/DDBJ databases">
        <title>Genomic Encyclopedia of Type Strains, Phase IV (KMG-IV): sequencing the most valuable type-strain genomes for metagenomic binning, comparative biology and taxonomic classification.</title>
        <authorList>
            <person name="Goeker M."/>
        </authorList>
    </citation>
    <scope>NUCLEOTIDE SEQUENCE [LARGE SCALE GENOMIC DNA]</scope>
    <source>
        <strain evidence="5 6">DSM 24830</strain>
    </source>
</reference>
<proteinExistence type="predicted"/>
<dbReference type="InterPro" id="IPR042098">
    <property type="entry name" value="TauD-like_sf"/>
</dbReference>
<dbReference type="GO" id="GO:0005506">
    <property type="term" value="F:iron ion binding"/>
    <property type="evidence" value="ECO:0007669"/>
    <property type="project" value="InterPro"/>
</dbReference>
<dbReference type="Proteomes" id="UP000294887">
    <property type="component" value="Unassembled WGS sequence"/>
</dbReference>
<gene>
    <name evidence="5" type="ORF">EV695_3851</name>
</gene>
<dbReference type="Gene3D" id="3.60.130.10">
    <property type="entry name" value="Clavaminate synthase-like"/>
    <property type="match status" value="1"/>
</dbReference>
<dbReference type="AlphaFoldDB" id="A0A4R1EQ01"/>
<name>A0A4R1EQ01_9GAMM</name>
<protein>
    <submittedName>
        <fullName evidence="5">Protein CsiD</fullName>
    </submittedName>
</protein>
<keyword evidence="3" id="KW-0560">Oxidoreductase</keyword>
<keyword evidence="1" id="KW-0479">Metal-binding</keyword>
<dbReference type="GO" id="GO:0016706">
    <property type="term" value="F:2-oxoglutarate-dependent dioxygenase activity"/>
    <property type="evidence" value="ECO:0007669"/>
    <property type="project" value="UniProtKB-ARBA"/>
</dbReference>
<dbReference type="SUPFAM" id="SSF51197">
    <property type="entry name" value="Clavaminate synthase-like"/>
    <property type="match status" value="1"/>
</dbReference>
<comment type="caution">
    <text evidence="5">The sequence shown here is derived from an EMBL/GenBank/DDBJ whole genome shotgun (WGS) entry which is preliminary data.</text>
</comment>